<organism evidence="2 3">
    <name type="scientific">Marininema mesophilum</name>
    <dbReference type="NCBI Taxonomy" id="1048340"/>
    <lineage>
        <taxon>Bacteria</taxon>
        <taxon>Bacillati</taxon>
        <taxon>Bacillota</taxon>
        <taxon>Bacilli</taxon>
        <taxon>Bacillales</taxon>
        <taxon>Thermoactinomycetaceae</taxon>
        <taxon>Marininema</taxon>
    </lineage>
</organism>
<keyword evidence="3" id="KW-1185">Reference proteome</keyword>
<proteinExistence type="predicted"/>
<dbReference type="CDD" id="cd00118">
    <property type="entry name" value="LysM"/>
    <property type="match status" value="1"/>
</dbReference>
<reference evidence="2 3" key="1">
    <citation type="submission" date="2016-10" db="EMBL/GenBank/DDBJ databases">
        <authorList>
            <person name="de Groot N.N."/>
        </authorList>
    </citation>
    <scope>NUCLEOTIDE SEQUENCE [LARGE SCALE GENOMIC DNA]</scope>
    <source>
        <strain evidence="2 3">DSM 45610</strain>
    </source>
</reference>
<evidence type="ECO:0000259" key="1">
    <source>
        <dbReference type="PROSITE" id="PS51782"/>
    </source>
</evidence>
<evidence type="ECO:0000313" key="3">
    <source>
        <dbReference type="Proteomes" id="UP000198534"/>
    </source>
</evidence>
<gene>
    <name evidence="2" type="ORF">SAMN05444487_10516</name>
</gene>
<protein>
    <submittedName>
        <fullName evidence="2">LysM domain-containing protein</fullName>
    </submittedName>
</protein>
<feature type="domain" description="LysM" evidence="1">
    <location>
        <begin position="9"/>
        <end position="53"/>
    </location>
</feature>
<dbReference type="Gene3D" id="3.10.350.10">
    <property type="entry name" value="LysM domain"/>
    <property type="match status" value="1"/>
</dbReference>
<dbReference type="InterPro" id="IPR018392">
    <property type="entry name" value="LysM"/>
</dbReference>
<dbReference type="STRING" id="1048340.SAMN05444487_10516"/>
<sequence>MYQYPLKVFSYRIQSGDNYLMLAERFNTTYDAIMQVNPGVNLYNLFVGQIINIPLSRQQMTVSGNHPTSYYPYSYHHPCITKAEVDLRNLLRKLWVQHVEWTRMTIISMVDNLKDVDLVTKRLLRNPSDLGTVFNAYYGSAIYHKFVDLFTEHLVIAAQLVKAAKAGDTKTAESEEKRWYANADEIAIFLNSINPYWPKEDLRHMLYTHLRLTKSEAVFRLRKDYTSDIANYETIEEQALEMADAFADGIVKQFPSMFSSY</sequence>
<accession>A0A1H2V7I3</accession>
<dbReference type="Proteomes" id="UP000198534">
    <property type="component" value="Unassembled WGS sequence"/>
</dbReference>
<evidence type="ECO:0000313" key="2">
    <source>
        <dbReference type="EMBL" id="SDW64272.1"/>
    </source>
</evidence>
<dbReference type="InterPro" id="IPR036779">
    <property type="entry name" value="LysM_dom_sf"/>
</dbReference>
<dbReference type="SUPFAM" id="SSF54106">
    <property type="entry name" value="LysM domain"/>
    <property type="match status" value="1"/>
</dbReference>
<dbReference type="SMART" id="SM00257">
    <property type="entry name" value="LysM"/>
    <property type="match status" value="1"/>
</dbReference>
<dbReference type="PROSITE" id="PS51782">
    <property type="entry name" value="LYSM"/>
    <property type="match status" value="1"/>
</dbReference>
<name>A0A1H2V7I3_9BACL</name>
<dbReference type="OrthoDB" id="2603324at2"/>
<dbReference type="AlphaFoldDB" id="A0A1H2V7I3"/>
<dbReference type="EMBL" id="FNNQ01000005">
    <property type="protein sequence ID" value="SDW64272.1"/>
    <property type="molecule type" value="Genomic_DNA"/>
</dbReference>
<dbReference type="Pfam" id="PF01476">
    <property type="entry name" value="LysM"/>
    <property type="match status" value="1"/>
</dbReference>